<feature type="signal peptide" evidence="1">
    <location>
        <begin position="1"/>
        <end position="18"/>
    </location>
</feature>
<dbReference type="Gene3D" id="2.60.40.420">
    <property type="entry name" value="Cupredoxins - blue copper proteins"/>
    <property type="match status" value="1"/>
</dbReference>
<reference evidence="2 3" key="1">
    <citation type="submission" date="2020-09" db="EMBL/GenBank/DDBJ databases">
        <title>Complete genome sequence of an Arctic sea ice bacterium Marinomonas arctica BSI20414.</title>
        <authorList>
            <person name="Liao L."/>
            <person name="Chen B."/>
        </authorList>
    </citation>
    <scope>NUCLEOTIDE SEQUENCE [LARGE SCALE GENOMIC DNA]</scope>
    <source>
        <strain evidence="2 3">BSI20414</strain>
    </source>
</reference>
<keyword evidence="3" id="KW-1185">Reference proteome</keyword>
<gene>
    <name evidence="2" type="ORF">IBG28_08225</name>
</gene>
<feature type="chain" id="PRO_5028841441" evidence="1">
    <location>
        <begin position="19"/>
        <end position="207"/>
    </location>
</feature>
<name>A0A7H1JAR4_9GAMM</name>
<dbReference type="EMBL" id="CP061081">
    <property type="protein sequence ID" value="QNT07580.1"/>
    <property type="molecule type" value="Genomic_DNA"/>
</dbReference>
<organism evidence="2 3">
    <name type="scientific">Marinomonas arctica</name>
    <dbReference type="NCBI Taxonomy" id="383750"/>
    <lineage>
        <taxon>Bacteria</taxon>
        <taxon>Pseudomonadati</taxon>
        <taxon>Pseudomonadota</taxon>
        <taxon>Gammaproteobacteria</taxon>
        <taxon>Oceanospirillales</taxon>
        <taxon>Oceanospirillaceae</taxon>
        <taxon>Marinomonas</taxon>
    </lineage>
</organism>
<accession>A0A7H1JAR4</accession>
<evidence type="ECO:0000256" key="1">
    <source>
        <dbReference type="SAM" id="SignalP"/>
    </source>
</evidence>
<dbReference type="OrthoDB" id="9772097at2"/>
<evidence type="ECO:0000313" key="3">
    <source>
        <dbReference type="Proteomes" id="UP000516370"/>
    </source>
</evidence>
<dbReference type="KEGG" id="mard:IBG28_08225"/>
<protein>
    <submittedName>
        <fullName evidence="2">Methylamine utilization protein</fullName>
    </submittedName>
</protein>
<dbReference type="SUPFAM" id="SSF49503">
    <property type="entry name" value="Cupredoxins"/>
    <property type="match status" value="1"/>
</dbReference>
<sequence>MRYLLVLMFCCFLPSAWADMTLSIVDQDNLPVADAVVTVSKNVVGTPSSVAVMDQVDESFVPRVIVVQKGQYVSFPNSDDIRHHVYSFSEPKTFEIKLYKGTDVAPILFDNPGLVVLGCNIHDDMIGYIIVADNALTLKTDKNGQVRLPVKQGDKVSLWTERSIDGVNALESIDITSDTEQTVTLELLPPIEVIDHSSHKGFGKKKW</sequence>
<dbReference type="AlphaFoldDB" id="A0A7H1JAR4"/>
<proteinExistence type="predicted"/>
<dbReference type="Proteomes" id="UP000516370">
    <property type="component" value="Chromosome"/>
</dbReference>
<keyword evidence="1" id="KW-0732">Signal</keyword>
<dbReference type="RefSeq" id="WP_111606120.1">
    <property type="nucleotide sequence ID" value="NZ_BMLJ01000003.1"/>
</dbReference>
<dbReference type="InterPro" id="IPR008972">
    <property type="entry name" value="Cupredoxin"/>
</dbReference>
<dbReference type="InterPro" id="IPR034242">
    <property type="entry name" value="MauL"/>
</dbReference>
<dbReference type="CDD" id="cd04221">
    <property type="entry name" value="MauL"/>
    <property type="match status" value="1"/>
</dbReference>
<evidence type="ECO:0000313" key="2">
    <source>
        <dbReference type="EMBL" id="QNT07580.1"/>
    </source>
</evidence>